<comment type="similarity">
    <text evidence="1">Belongs to the myoviridae tail sheath protein family.</text>
</comment>
<keyword evidence="7" id="KW-1185">Reference proteome</keyword>
<sequence>MALGGGTFVTQNKVLPGSYINFISLAKASASLSDRGIATMPLELDWGTENEVFEVTKEDFQKNSLKLFGYDYTHEKLKGLRDLFRNIKTLYAYRLTSGGVKATNDFATAKFGGIRGNDLKIVIQANVDVPADFDVKTVVDTTIVDEQTVSAATELIDNDFVIFKTGATLAVTAATPLAGGTNGTVNGSAHQAYLDKIESYSFNALGVVATDNTTKGLYVNFTNRLREDVGQKFQTVLHNQAADYEGVVNLKNNATEDTAALVYWVTGIIAGCEINKSNLNRVYDGEYTVEADYTQSQLIAAIKAGEFVLHKVGSDVRVLEDINSLVTTSETKGDIFKENQTVRVVDQIANDIAVLFNTKYLGRIPNDAAGRISLWSDIVKHHESLQSIRAIENFSDSDLVIEQGESKKAVVVQDTVTVINTMAQLYMTVVMN</sequence>
<dbReference type="InterPro" id="IPR054564">
    <property type="entry name" value="Gp18_domIII_N"/>
</dbReference>
<feature type="domain" description="Tail sheath protein subtilisin-like" evidence="2">
    <location>
        <begin position="184"/>
        <end position="324"/>
    </location>
</feature>
<evidence type="ECO:0000313" key="7">
    <source>
        <dbReference type="Proteomes" id="UP000567067"/>
    </source>
</evidence>
<dbReference type="Gene3D" id="3.40.50.11790">
    <property type="match status" value="1"/>
</dbReference>
<evidence type="ECO:0000259" key="3">
    <source>
        <dbReference type="Pfam" id="PF17481"/>
    </source>
</evidence>
<dbReference type="Proteomes" id="UP000567067">
    <property type="component" value="Unassembled WGS sequence"/>
</dbReference>
<dbReference type="Pfam" id="PF04984">
    <property type="entry name" value="Phage_sheath_1"/>
    <property type="match status" value="1"/>
</dbReference>
<evidence type="ECO:0008006" key="8">
    <source>
        <dbReference type="Google" id="ProtNLM"/>
    </source>
</evidence>
<dbReference type="Pfam" id="PF17481">
    <property type="entry name" value="Phage_sheath_domII"/>
    <property type="match status" value="1"/>
</dbReference>
<dbReference type="RefSeq" id="WP_182538376.1">
    <property type="nucleotide sequence ID" value="NZ_JACJIP010000031.1"/>
</dbReference>
<dbReference type="InterPro" id="IPR035326">
    <property type="entry name" value="Beta_sandwich_Seath"/>
</dbReference>
<accession>A0A7W3SX00</accession>
<evidence type="ECO:0000259" key="5">
    <source>
        <dbReference type="Pfam" id="PF22671"/>
    </source>
</evidence>
<feature type="domain" description="Tail sheath protein C-terminal" evidence="4">
    <location>
        <begin position="332"/>
        <end position="431"/>
    </location>
</feature>
<organism evidence="6 7">
    <name type="scientific">Fontibacillus solani</name>
    <dbReference type="NCBI Taxonomy" id="1572857"/>
    <lineage>
        <taxon>Bacteria</taxon>
        <taxon>Bacillati</taxon>
        <taxon>Bacillota</taxon>
        <taxon>Bacilli</taxon>
        <taxon>Bacillales</taxon>
        <taxon>Paenibacillaceae</taxon>
        <taxon>Fontibacillus</taxon>
    </lineage>
</organism>
<evidence type="ECO:0000256" key="1">
    <source>
        <dbReference type="ARBA" id="ARBA00008005"/>
    </source>
</evidence>
<feature type="domain" description="Phage tail sheath protein-like beta-sandwich" evidence="3">
    <location>
        <begin position="99"/>
        <end position="182"/>
    </location>
</feature>
<name>A0A7W3SX00_9BACL</name>
<reference evidence="6 7" key="1">
    <citation type="submission" date="2020-08" db="EMBL/GenBank/DDBJ databases">
        <title>Genomic Encyclopedia of Type Strains, Phase III (KMG-III): the genomes of soil and plant-associated and newly described type strains.</title>
        <authorList>
            <person name="Whitman W."/>
        </authorList>
    </citation>
    <scope>NUCLEOTIDE SEQUENCE [LARGE SCALE GENOMIC DNA]</scope>
    <source>
        <strain evidence="6 7">CECT 8693</strain>
    </source>
</reference>
<dbReference type="EMBL" id="JACJIP010000031">
    <property type="protein sequence ID" value="MBA9087473.1"/>
    <property type="molecule type" value="Genomic_DNA"/>
</dbReference>
<dbReference type="Gene3D" id="3.30.1370.220">
    <property type="match status" value="1"/>
</dbReference>
<feature type="domain" description="Tail sheath protein Gp18-like" evidence="5">
    <location>
        <begin position="35"/>
        <end position="95"/>
    </location>
</feature>
<dbReference type="Gene3D" id="2.60.40.4290">
    <property type="match status" value="1"/>
</dbReference>
<proteinExistence type="inferred from homology"/>
<dbReference type="Pfam" id="PF17482">
    <property type="entry name" value="Phage_sheath_1C"/>
    <property type="match status" value="1"/>
</dbReference>
<evidence type="ECO:0000259" key="2">
    <source>
        <dbReference type="Pfam" id="PF04984"/>
    </source>
</evidence>
<dbReference type="Pfam" id="PF22671">
    <property type="entry name" value="Gp18_domIII_N"/>
    <property type="match status" value="1"/>
</dbReference>
<dbReference type="AlphaFoldDB" id="A0A7W3SX00"/>
<dbReference type="InterPro" id="IPR020287">
    <property type="entry name" value="Tail_sheath_C"/>
</dbReference>
<dbReference type="Gene3D" id="3.30.360.90">
    <property type="match status" value="1"/>
</dbReference>
<evidence type="ECO:0000259" key="4">
    <source>
        <dbReference type="Pfam" id="PF17482"/>
    </source>
</evidence>
<gene>
    <name evidence="6" type="ORF">FHR92_003958</name>
</gene>
<evidence type="ECO:0000313" key="6">
    <source>
        <dbReference type="EMBL" id="MBA9087473.1"/>
    </source>
</evidence>
<dbReference type="Gene3D" id="3.30.1490.360">
    <property type="match status" value="1"/>
</dbReference>
<protein>
    <recommendedName>
        <fullName evidence="8">Phage tail protein</fullName>
    </recommendedName>
</protein>
<comment type="caution">
    <text evidence="6">The sequence shown here is derived from an EMBL/GenBank/DDBJ whole genome shotgun (WGS) entry which is preliminary data.</text>
</comment>
<dbReference type="InterPro" id="IPR035089">
    <property type="entry name" value="Phage_sheath_subtilisin"/>
</dbReference>